<dbReference type="OrthoDB" id="9785836at2"/>
<sequence>MILRNEGKEQEVREKRKKPAQTAYVPKVSIFKMLGKQRTLILLCLPALMLTIIFKYGSMYGILIAFKNYKTSKGVWGSDWLDPFYKNFITFFKNPSSGQIIWNTIRIGVITMLFSFPAPIIFAILLNEVKGKMFKKTVQTVSYIPHFISIVVVVGMLNSFGSIDGIFNTIRGWFGLAAVNMNEGTKYFMPMYVGSQIWQTFGWSSIIYLSALSNIDTTLYDVANIDGANRWQKIKNIAWPTILPTTTIMLIMNVGTVLNSDYQKILLMQNDTNRSAIDVISSFVYREGIVGARFEYTTAVNLMLSVVAFGLVIITNKITQKVNAENSLW</sequence>
<dbReference type="AlphaFoldDB" id="A0A4U8QFP6"/>
<feature type="transmembrane region" description="Helical" evidence="7">
    <location>
        <begin position="296"/>
        <end position="314"/>
    </location>
</feature>
<feature type="transmembrane region" description="Helical" evidence="7">
    <location>
        <begin position="237"/>
        <end position="258"/>
    </location>
</feature>
<evidence type="ECO:0000256" key="7">
    <source>
        <dbReference type="RuleBase" id="RU363032"/>
    </source>
</evidence>
<dbReference type="EMBL" id="QGQD01000004">
    <property type="protein sequence ID" value="TLD02923.1"/>
    <property type="molecule type" value="Genomic_DNA"/>
</dbReference>
<feature type="domain" description="ABC transmembrane type-1" evidence="8">
    <location>
        <begin position="101"/>
        <end position="315"/>
    </location>
</feature>
<dbReference type="InterPro" id="IPR035906">
    <property type="entry name" value="MetI-like_sf"/>
</dbReference>
<dbReference type="PROSITE" id="PS50928">
    <property type="entry name" value="ABC_TM1"/>
    <property type="match status" value="1"/>
</dbReference>
<protein>
    <submittedName>
        <fullName evidence="9">Putative multiple-sugar transport system permease YteP</fullName>
    </submittedName>
</protein>
<accession>A0A4U8QFP6</accession>
<keyword evidence="2 7" id="KW-0813">Transport</keyword>
<keyword evidence="4 7" id="KW-0812">Transmembrane</keyword>
<keyword evidence="5 7" id="KW-1133">Transmembrane helix</keyword>
<dbReference type="RefSeq" id="WP_083267492.1">
    <property type="nucleotide sequence ID" value="NZ_JBHTNY010000015.1"/>
</dbReference>
<evidence type="ECO:0000256" key="5">
    <source>
        <dbReference type="ARBA" id="ARBA00022989"/>
    </source>
</evidence>
<comment type="similarity">
    <text evidence="7">Belongs to the binding-protein-dependent transport system permease family.</text>
</comment>
<dbReference type="STRING" id="180332.GCA_000797495_02175"/>
<reference evidence="9 10" key="1">
    <citation type="journal article" date="2019" name="Anaerobe">
        <title>Detection of Robinsoniella peoriensis in multiple bone samples of a trauma patient.</title>
        <authorList>
            <person name="Schrottner P."/>
            <person name="Hartwich K."/>
            <person name="Bunk B."/>
            <person name="Schober I."/>
            <person name="Helbig S."/>
            <person name="Rudolph W.W."/>
            <person name="Gunzer F."/>
        </authorList>
    </citation>
    <scope>NUCLEOTIDE SEQUENCE [LARGE SCALE GENOMIC DNA]</scope>
    <source>
        <strain evidence="9 10">DSM 106044</strain>
    </source>
</reference>
<dbReference type="PANTHER" id="PTHR43227">
    <property type="entry name" value="BLL4140 PROTEIN"/>
    <property type="match status" value="1"/>
</dbReference>
<evidence type="ECO:0000313" key="9">
    <source>
        <dbReference type="EMBL" id="TLD02923.1"/>
    </source>
</evidence>
<keyword evidence="3" id="KW-1003">Cell membrane</keyword>
<evidence type="ECO:0000256" key="2">
    <source>
        <dbReference type="ARBA" id="ARBA00022448"/>
    </source>
</evidence>
<dbReference type="GO" id="GO:0005886">
    <property type="term" value="C:plasma membrane"/>
    <property type="evidence" value="ECO:0007669"/>
    <property type="project" value="UniProtKB-SubCell"/>
</dbReference>
<feature type="transmembrane region" description="Helical" evidence="7">
    <location>
        <begin position="187"/>
        <end position="209"/>
    </location>
</feature>
<dbReference type="Gene3D" id="1.10.3720.10">
    <property type="entry name" value="MetI-like"/>
    <property type="match status" value="1"/>
</dbReference>
<comment type="subcellular location">
    <subcellularLocation>
        <location evidence="1 7">Cell membrane</location>
        <topology evidence="1 7">Multi-pass membrane protein</topology>
    </subcellularLocation>
</comment>
<keyword evidence="6 7" id="KW-0472">Membrane</keyword>
<dbReference type="PANTHER" id="PTHR43227:SF11">
    <property type="entry name" value="BLL4140 PROTEIN"/>
    <property type="match status" value="1"/>
</dbReference>
<feature type="transmembrane region" description="Helical" evidence="7">
    <location>
        <begin position="100"/>
        <end position="126"/>
    </location>
</feature>
<dbReference type="InterPro" id="IPR000515">
    <property type="entry name" value="MetI-like"/>
</dbReference>
<keyword evidence="9" id="KW-0762">Sugar transport</keyword>
<evidence type="ECO:0000256" key="4">
    <source>
        <dbReference type="ARBA" id="ARBA00022692"/>
    </source>
</evidence>
<dbReference type="SUPFAM" id="SSF161098">
    <property type="entry name" value="MetI-like"/>
    <property type="match status" value="1"/>
</dbReference>
<evidence type="ECO:0000256" key="6">
    <source>
        <dbReference type="ARBA" id="ARBA00023136"/>
    </source>
</evidence>
<comment type="caution">
    <text evidence="9">The sequence shown here is derived from an EMBL/GenBank/DDBJ whole genome shotgun (WGS) entry which is preliminary data.</text>
</comment>
<evidence type="ECO:0000256" key="3">
    <source>
        <dbReference type="ARBA" id="ARBA00022475"/>
    </source>
</evidence>
<keyword evidence="10" id="KW-1185">Reference proteome</keyword>
<feature type="transmembrane region" description="Helical" evidence="7">
    <location>
        <begin position="40"/>
        <end position="66"/>
    </location>
</feature>
<evidence type="ECO:0000313" key="10">
    <source>
        <dbReference type="Proteomes" id="UP000306509"/>
    </source>
</evidence>
<dbReference type="Pfam" id="PF00528">
    <property type="entry name" value="BPD_transp_1"/>
    <property type="match status" value="1"/>
</dbReference>
<dbReference type="Proteomes" id="UP000306509">
    <property type="component" value="Unassembled WGS sequence"/>
</dbReference>
<dbReference type="GO" id="GO:0055085">
    <property type="term" value="P:transmembrane transport"/>
    <property type="evidence" value="ECO:0007669"/>
    <property type="project" value="InterPro"/>
</dbReference>
<dbReference type="InterPro" id="IPR050809">
    <property type="entry name" value="UgpAE/MalFG_permease"/>
</dbReference>
<gene>
    <name evidence="9" type="primary">yteP_2</name>
    <name evidence="9" type="ORF">DSM106044_00152</name>
</gene>
<evidence type="ECO:0000256" key="1">
    <source>
        <dbReference type="ARBA" id="ARBA00004651"/>
    </source>
</evidence>
<feature type="transmembrane region" description="Helical" evidence="7">
    <location>
        <begin position="147"/>
        <end position="167"/>
    </location>
</feature>
<name>A0A4U8QFP6_9FIRM</name>
<proteinExistence type="inferred from homology"/>
<dbReference type="CDD" id="cd06261">
    <property type="entry name" value="TM_PBP2"/>
    <property type="match status" value="1"/>
</dbReference>
<evidence type="ECO:0000259" key="8">
    <source>
        <dbReference type="PROSITE" id="PS50928"/>
    </source>
</evidence>
<organism evidence="9 10">
    <name type="scientific">Robinsoniella peoriensis</name>
    <dbReference type="NCBI Taxonomy" id="180332"/>
    <lineage>
        <taxon>Bacteria</taxon>
        <taxon>Bacillati</taxon>
        <taxon>Bacillota</taxon>
        <taxon>Clostridia</taxon>
        <taxon>Lachnospirales</taxon>
        <taxon>Lachnospiraceae</taxon>
        <taxon>Robinsoniella</taxon>
    </lineage>
</organism>